<feature type="region of interest" description="Disordered" evidence="1">
    <location>
        <begin position="29"/>
        <end position="49"/>
    </location>
</feature>
<feature type="compositionally biased region" description="Polar residues" evidence="1">
    <location>
        <begin position="111"/>
        <end position="120"/>
    </location>
</feature>
<feature type="region of interest" description="Disordered" evidence="1">
    <location>
        <begin position="81"/>
        <end position="120"/>
    </location>
</feature>
<evidence type="ECO:0000313" key="2">
    <source>
        <dbReference type="EMBL" id="GBP87281.1"/>
    </source>
</evidence>
<sequence length="120" mass="13043">MMINPTELTVSELKIDKYDIWRRAGGRGRGNGSLCDDLGPRPRDGLAGTTLALTGNTTAVPGERASERRASHQCGISLLDRNRNRISDRKGKKLMGGEVEQDGSERGWQRGASTTGSHIH</sequence>
<comment type="caution">
    <text evidence="2">The sequence shown here is derived from an EMBL/GenBank/DDBJ whole genome shotgun (WGS) entry which is preliminary data.</text>
</comment>
<name>A0A4C1ZEP8_EUMVA</name>
<gene>
    <name evidence="2" type="ORF">EVAR_64190_1</name>
</gene>
<reference evidence="2 3" key="1">
    <citation type="journal article" date="2019" name="Commun. Biol.">
        <title>The bagworm genome reveals a unique fibroin gene that provides high tensile strength.</title>
        <authorList>
            <person name="Kono N."/>
            <person name="Nakamura H."/>
            <person name="Ohtoshi R."/>
            <person name="Tomita M."/>
            <person name="Numata K."/>
            <person name="Arakawa K."/>
        </authorList>
    </citation>
    <scope>NUCLEOTIDE SEQUENCE [LARGE SCALE GENOMIC DNA]</scope>
</reference>
<evidence type="ECO:0000256" key="1">
    <source>
        <dbReference type="SAM" id="MobiDB-lite"/>
    </source>
</evidence>
<accession>A0A4C1ZEP8</accession>
<evidence type="ECO:0000313" key="3">
    <source>
        <dbReference type="Proteomes" id="UP000299102"/>
    </source>
</evidence>
<dbReference type="Proteomes" id="UP000299102">
    <property type="component" value="Unassembled WGS sequence"/>
</dbReference>
<dbReference type="AlphaFoldDB" id="A0A4C1ZEP8"/>
<dbReference type="EMBL" id="BGZK01001849">
    <property type="protein sequence ID" value="GBP87281.1"/>
    <property type="molecule type" value="Genomic_DNA"/>
</dbReference>
<organism evidence="2 3">
    <name type="scientific">Eumeta variegata</name>
    <name type="common">Bagworm moth</name>
    <name type="synonym">Eumeta japonica</name>
    <dbReference type="NCBI Taxonomy" id="151549"/>
    <lineage>
        <taxon>Eukaryota</taxon>
        <taxon>Metazoa</taxon>
        <taxon>Ecdysozoa</taxon>
        <taxon>Arthropoda</taxon>
        <taxon>Hexapoda</taxon>
        <taxon>Insecta</taxon>
        <taxon>Pterygota</taxon>
        <taxon>Neoptera</taxon>
        <taxon>Endopterygota</taxon>
        <taxon>Lepidoptera</taxon>
        <taxon>Glossata</taxon>
        <taxon>Ditrysia</taxon>
        <taxon>Tineoidea</taxon>
        <taxon>Psychidae</taxon>
        <taxon>Oiketicinae</taxon>
        <taxon>Eumeta</taxon>
    </lineage>
</organism>
<proteinExistence type="predicted"/>
<protein>
    <submittedName>
        <fullName evidence="2">Uncharacterized protein</fullName>
    </submittedName>
</protein>
<keyword evidence="3" id="KW-1185">Reference proteome</keyword>